<evidence type="ECO:0000313" key="4">
    <source>
        <dbReference type="EMBL" id="MCK8141818.1"/>
    </source>
</evidence>
<dbReference type="Proteomes" id="UP001139260">
    <property type="component" value="Unassembled WGS sequence"/>
</dbReference>
<dbReference type="PANTHER" id="PTHR24124">
    <property type="entry name" value="ANKYRIN REPEAT FAMILY A"/>
    <property type="match status" value="1"/>
</dbReference>
<dbReference type="InterPro" id="IPR002110">
    <property type="entry name" value="Ankyrin_rpt"/>
</dbReference>
<gene>
    <name evidence="4" type="ORF">MW871_07910</name>
</gene>
<dbReference type="InterPro" id="IPR036770">
    <property type="entry name" value="Ankyrin_rpt-contain_sf"/>
</dbReference>
<feature type="repeat" description="ANK" evidence="3">
    <location>
        <begin position="74"/>
        <end position="106"/>
    </location>
</feature>
<evidence type="ECO:0000256" key="2">
    <source>
        <dbReference type="ARBA" id="ARBA00023043"/>
    </source>
</evidence>
<dbReference type="SUPFAM" id="SSF48403">
    <property type="entry name" value="Ankyrin repeat"/>
    <property type="match status" value="1"/>
</dbReference>
<evidence type="ECO:0000313" key="5">
    <source>
        <dbReference type="Proteomes" id="UP001139260"/>
    </source>
</evidence>
<sequence>MNSKYIIFGLVFLLLSCNRETKVDKTKLLGKDYRLFQDTPAWALSKAVEDEDIIKIREEVAKNKSIINFQESRFGGTLLMFAIYNNQYKSLKTLLELGANPNLKDFKYGTNAVIYAAGNEDPEYLKLVLKYGGNANSLETAPGKEGDQARSAGLNNAISYVDPNSLVRVKLLVNAGADINYSNNGPEVYTNLPLSDAIVHDNMDALLYLLEKGADYDKILYRMADDHNVYILEGLRTVVVDLSSDQYKAKTKAIQFLKKKGLDYDKEPIPDYIIEKVKKKYPKDWKDYIKKY</sequence>
<dbReference type="EMBL" id="JALNUB010000004">
    <property type="protein sequence ID" value="MCK8141818.1"/>
    <property type="molecule type" value="Genomic_DNA"/>
</dbReference>
<dbReference type="Pfam" id="PF12796">
    <property type="entry name" value="Ank_2"/>
    <property type="match status" value="1"/>
</dbReference>
<dbReference type="SMART" id="SM00248">
    <property type="entry name" value="ANK"/>
    <property type="match status" value="4"/>
</dbReference>
<reference evidence="4" key="1">
    <citation type="submission" date="2022-04" db="EMBL/GenBank/DDBJ databases">
        <title>Flavobacterium pygoscelis sp. nov. isolated from Chinstrap chick (Pygoscelis antarcticus).</title>
        <authorList>
            <person name="Irgang R."/>
            <person name="Poblete-Morales M."/>
            <person name="Avendano-Herrera R."/>
        </authorList>
    </citation>
    <scope>NUCLEOTIDE SEQUENCE</scope>
    <source>
        <strain evidence="4">I-SCBP12n</strain>
    </source>
</reference>
<dbReference type="PROSITE" id="PS51257">
    <property type="entry name" value="PROKAR_LIPOPROTEIN"/>
    <property type="match status" value="1"/>
</dbReference>
<dbReference type="RefSeq" id="WP_248428177.1">
    <property type="nucleotide sequence ID" value="NZ_JALNUB010000004.1"/>
</dbReference>
<evidence type="ECO:0000256" key="1">
    <source>
        <dbReference type="ARBA" id="ARBA00022737"/>
    </source>
</evidence>
<evidence type="ECO:0000256" key="3">
    <source>
        <dbReference type="PROSITE-ProRule" id="PRU00023"/>
    </source>
</evidence>
<keyword evidence="1" id="KW-0677">Repeat</keyword>
<keyword evidence="5" id="KW-1185">Reference proteome</keyword>
<name>A0A9X2BLI2_9FLAO</name>
<dbReference type="AlphaFoldDB" id="A0A9X2BLI2"/>
<dbReference type="PANTHER" id="PTHR24124:SF14">
    <property type="entry name" value="CHROMOSOME UNDETERMINED SCAFFOLD_25, WHOLE GENOME SHOTGUN SEQUENCE"/>
    <property type="match status" value="1"/>
</dbReference>
<organism evidence="4 5">
    <name type="scientific">Flavobacterium pygoscelis</name>
    <dbReference type="NCBI Taxonomy" id="2893176"/>
    <lineage>
        <taxon>Bacteria</taxon>
        <taxon>Pseudomonadati</taxon>
        <taxon>Bacteroidota</taxon>
        <taxon>Flavobacteriia</taxon>
        <taxon>Flavobacteriales</taxon>
        <taxon>Flavobacteriaceae</taxon>
        <taxon>Flavobacterium</taxon>
    </lineage>
</organism>
<dbReference type="PROSITE" id="PS50297">
    <property type="entry name" value="ANK_REP_REGION"/>
    <property type="match status" value="1"/>
</dbReference>
<comment type="caution">
    <text evidence="4">The sequence shown here is derived from an EMBL/GenBank/DDBJ whole genome shotgun (WGS) entry which is preliminary data.</text>
</comment>
<accession>A0A9X2BLI2</accession>
<keyword evidence="2 3" id="KW-0040">ANK repeat</keyword>
<dbReference type="Gene3D" id="1.25.40.20">
    <property type="entry name" value="Ankyrin repeat-containing domain"/>
    <property type="match status" value="1"/>
</dbReference>
<proteinExistence type="predicted"/>
<dbReference type="PROSITE" id="PS50088">
    <property type="entry name" value="ANK_REPEAT"/>
    <property type="match status" value="1"/>
</dbReference>
<dbReference type="GO" id="GO:0010468">
    <property type="term" value="P:regulation of gene expression"/>
    <property type="evidence" value="ECO:0007669"/>
    <property type="project" value="TreeGrafter"/>
</dbReference>
<protein>
    <submittedName>
        <fullName evidence="4">Ankyrin repeat domain-containing protein</fullName>
    </submittedName>
</protein>